<accession>A0ABN8YTV9</accession>
<proteinExistence type="predicted"/>
<keyword evidence="2" id="KW-1185">Reference proteome</keyword>
<dbReference type="Proteomes" id="UP001176941">
    <property type="component" value="Chromosome 21"/>
</dbReference>
<organism evidence="1 2">
    <name type="scientific">Rangifer tarandus platyrhynchus</name>
    <name type="common">Svalbard reindeer</name>
    <dbReference type="NCBI Taxonomy" id="3082113"/>
    <lineage>
        <taxon>Eukaryota</taxon>
        <taxon>Metazoa</taxon>
        <taxon>Chordata</taxon>
        <taxon>Craniata</taxon>
        <taxon>Vertebrata</taxon>
        <taxon>Euteleostomi</taxon>
        <taxon>Mammalia</taxon>
        <taxon>Eutheria</taxon>
        <taxon>Laurasiatheria</taxon>
        <taxon>Artiodactyla</taxon>
        <taxon>Ruminantia</taxon>
        <taxon>Pecora</taxon>
        <taxon>Cervidae</taxon>
        <taxon>Odocoileinae</taxon>
        <taxon>Rangifer</taxon>
    </lineage>
</organism>
<evidence type="ECO:0000313" key="2">
    <source>
        <dbReference type="Proteomes" id="UP001176941"/>
    </source>
</evidence>
<evidence type="ECO:0000313" key="1">
    <source>
        <dbReference type="EMBL" id="CAI9163139.1"/>
    </source>
</evidence>
<name>A0ABN8YTV9_RANTA</name>
<dbReference type="EMBL" id="OX459957">
    <property type="protein sequence ID" value="CAI9163139.1"/>
    <property type="molecule type" value="Genomic_DNA"/>
</dbReference>
<gene>
    <name evidence="1" type="ORF">MRATA1EN1_LOCUS12101</name>
</gene>
<reference evidence="1" key="1">
    <citation type="submission" date="2023-04" db="EMBL/GenBank/DDBJ databases">
        <authorList>
            <consortium name="ELIXIR-Norway"/>
        </authorList>
    </citation>
    <scope>NUCLEOTIDE SEQUENCE [LARGE SCALE GENOMIC DNA]</scope>
</reference>
<protein>
    <submittedName>
        <fullName evidence="1">Uncharacterized protein</fullName>
    </submittedName>
</protein>
<sequence>MEAPVAGLPSSAVMSRITGTPFSDLFSGVGSPGDKATGFLEEEPALSTLPWPGDSTLSFERVCRQAGVQLAEVTPILTPTANLCNHFTTSWGVAGLAAAWSYSASHQAGVSRKAVWQSR</sequence>